<dbReference type="AlphaFoldDB" id="A0AAD1HHC7"/>
<evidence type="ECO:0000313" key="2">
    <source>
        <dbReference type="EMBL" id="BBX04689.1"/>
    </source>
</evidence>
<feature type="region of interest" description="Disordered" evidence="1">
    <location>
        <begin position="22"/>
        <end position="45"/>
    </location>
</feature>
<evidence type="ECO:0000313" key="3">
    <source>
        <dbReference type="Proteomes" id="UP000466681"/>
    </source>
</evidence>
<gene>
    <name evidence="2" type="ORF">MMOR_56250</name>
</gene>
<sequence length="287" mass="29458">MLAALAIGIVGGGFVIGSNLRSAPTSTETSAPAQPTTALPSPAPSVPVDTNPFAAEFASLAAELNAEAGIVVRPVGAGPAPVTAGSWTTGPAWSTIKVPLAIAGLRESDPPVVTDAMRAAITQSDNDAAEAIWASLGDPTVAAQRVQAVLAATGDPTVVESRKVRPEFSAFGQTIWSLTDQATFLSASVCDLQDQPIMDLMGDIAPDQRWGLGRIDGAKFKGGWGPSPEGNYLVRQFGVIPVDDGLAVVAVAVEPRSGSLEDGSQALTRVATWLQEHSALLPAGRCQ</sequence>
<proteinExistence type="predicted"/>
<reference evidence="2 3" key="1">
    <citation type="journal article" date="2019" name="Emerg. Microbes Infect.">
        <title>Comprehensive subspecies identification of 175 nontuberculous mycobacteria species based on 7547 genomic profiles.</title>
        <authorList>
            <person name="Matsumoto Y."/>
            <person name="Kinjo T."/>
            <person name="Motooka D."/>
            <person name="Nabeya D."/>
            <person name="Jung N."/>
            <person name="Uechi K."/>
            <person name="Horii T."/>
            <person name="Iida T."/>
            <person name="Fujita J."/>
            <person name="Nakamura S."/>
        </authorList>
    </citation>
    <scope>NUCLEOTIDE SEQUENCE [LARGE SCALE GENOMIC DNA]</scope>
    <source>
        <strain evidence="2 3">JCM 6375</strain>
    </source>
</reference>
<dbReference type="Gene3D" id="3.40.710.10">
    <property type="entry name" value="DD-peptidase/beta-lactamase superfamily"/>
    <property type="match status" value="1"/>
</dbReference>
<evidence type="ECO:0008006" key="4">
    <source>
        <dbReference type="Google" id="ProtNLM"/>
    </source>
</evidence>
<dbReference type="InterPro" id="IPR012338">
    <property type="entry name" value="Beta-lactam/transpept-like"/>
</dbReference>
<name>A0AAD1HHC7_9MYCO</name>
<organism evidence="2 3">
    <name type="scientific">Mycolicibacterium moriokaense</name>
    <dbReference type="NCBI Taxonomy" id="39691"/>
    <lineage>
        <taxon>Bacteria</taxon>
        <taxon>Bacillati</taxon>
        <taxon>Actinomycetota</taxon>
        <taxon>Actinomycetes</taxon>
        <taxon>Mycobacteriales</taxon>
        <taxon>Mycobacteriaceae</taxon>
        <taxon>Mycolicibacterium</taxon>
    </lineage>
</organism>
<feature type="compositionally biased region" description="Polar residues" evidence="1">
    <location>
        <begin position="22"/>
        <end position="39"/>
    </location>
</feature>
<dbReference type="Proteomes" id="UP000466681">
    <property type="component" value="Chromosome"/>
</dbReference>
<dbReference type="EMBL" id="AP022560">
    <property type="protein sequence ID" value="BBX04689.1"/>
    <property type="molecule type" value="Genomic_DNA"/>
</dbReference>
<accession>A0AAD1HHC7</accession>
<protein>
    <recommendedName>
        <fullName evidence="4">Beta-lactamase class A</fullName>
    </recommendedName>
</protein>
<keyword evidence="3" id="KW-1185">Reference proteome</keyword>
<dbReference type="SUPFAM" id="SSF56601">
    <property type="entry name" value="beta-lactamase/transpeptidase-like"/>
    <property type="match status" value="1"/>
</dbReference>
<dbReference type="KEGG" id="mmor:MMOR_56250"/>
<evidence type="ECO:0000256" key="1">
    <source>
        <dbReference type="SAM" id="MobiDB-lite"/>
    </source>
</evidence>